<accession>A0A2T0MWK0</accession>
<protein>
    <submittedName>
        <fullName evidence="1">Uncharacterized protein</fullName>
    </submittedName>
</protein>
<dbReference type="EMBL" id="PVNG01000011">
    <property type="protein sequence ID" value="PRX63320.1"/>
    <property type="molecule type" value="Genomic_DNA"/>
</dbReference>
<dbReference type="AlphaFoldDB" id="A0A2T0MWK0"/>
<reference evidence="1 2" key="1">
    <citation type="submission" date="2018-03" db="EMBL/GenBank/DDBJ databases">
        <title>Genomic Encyclopedia of Type Strains, Phase III (KMG-III): the genomes of soil and plant-associated and newly described type strains.</title>
        <authorList>
            <person name="Whitman W."/>
        </authorList>
    </citation>
    <scope>NUCLEOTIDE SEQUENCE [LARGE SCALE GENOMIC DNA]</scope>
    <source>
        <strain evidence="1 2">CGMCC 4.7104</strain>
    </source>
</reference>
<organism evidence="1 2">
    <name type="scientific">Nonomuraea fuscirosea</name>
    <dbReference type="NCBI Taxonomy" id="1291556"/>
    <lineage>
        <taxon>Bacteria</taxon>
        <taxon>Bacillati</taxon>
        <taxon>Actinomycetota</taxon>
        <taxon>Actinomycetes</taxon>
        <taxon>Streptosporangiales</taxon>
        <taxon>Streptosporangiaceae</taxon>
        <taxon>Nonomuraea</taxon>
    </lineage>
</organism>
<comment type="caution">
    <text evidence="1">The sequence shown here is derived from an EMBL/GenBank/DDBJ whole genome shotgun (WGS) entry which is preliminary data.</text>
</comment>
<keyword evidence="2" id="KW-1185">Reference proteome</keyword>
<proteinExistence type="predicted"/>
<dbReference type="Proteomes" id="UP000238312">
    <property type="component" value="Unassembled WGS sequence"/>
</dbReference>
<evidence type="ECO:0000313" key="2">
    <source>
        <dbReference type="Proteomes" id="UP000238312"/>
    </source>
</evidence>
<evidence type="ECO:0000313" key="1">
    <source>
        <dbReference type="EMBL" id="PRX63320.1"/>
    </source>
</evidence>
<sequence>MGSDLREETADGPAVRGAEMIIASARLTELCECAALLRRTRARSEEIVDEARALLEEAIDDGDLERVVLLREQLELARAKYAQILDAYMRILQRITEERQEIIEGQLNHGRISGLSGVA</sequence>
<gene>
    <name evidence="1" type="ORF">B0I32_111316</name>
</gene>
<name>A0A2T0MWK0_9ACTN</name>